<dbReference type="CDD" id="cd10017">
    <property type="entry name" value="B3_DNA"/>
    <property type="match status" value="1"/>
</dbReference>
<reference evidence="9" key="1">
    <citation type="journal article" date="2023" name="Science">
        <title>Elucidation of the pathway for biosynthesis of saponin adjuvants from the soapbark tree.</title>
        <authorList>
            <person name="Reed J."/>
            <person name="Orme A."/>
            <person name="El-Demerdash A."/>
            <person name="Owen C."/>
            <person name="Martin L.B.B."/>
            <person name="Misra R.C."/>
            <person name="Kikuchi S."/>
            <person name="Rejzek M."/>
            <person name="Martin A.C."/>
            <person name="Harkess A."/>
            <person name="Leebens-Mack J."/>
            <person name="Louveau T."/>
            <person name="Stephenson M.J."/>
            <person name="Osbourn A."/>
        </authorList>
    </citation>
    <scope>NUCLEOTIDE SEQUENCE</scope>
    <source>
        <strain evidence="9">S10</strain>
    </source>
</reference>
<dbReference type="GO" id="GO:0003700">
    <property type="term" value="F:DNA-binding transcription factor activity"/>
    <property type="evidence" value="ECO:0007669"/>
    <property type="project" value="InterPro"/>
</dbReference>
<dbReference type="Pfam" id="PF02362">
    <property type="entry name" value="B3"/>
    <property type="match status" value="1"/>
</dbReference>
<dbReference type="InterPro" id="IPR044800">
    <property type="entry name" value="LEC2-like"/>
</dbReference>
<keyword evidence="5" id="KW-0804">Transcription</keyword>
<dbReference type="KEGG" id="qsa:O6P43_024382"/>
<dbReference type="SMART" id="SM00380">
    <property type="entry name" value="AP2"/>
    <property type="match status" value="1"/>
</dbReference>
<evidence type="ECO:0000256" key="2">
    <source>
        <dbReference type="ARBA" id="ARBA00009089"/>
    </source>
</evidence>
<sequence length="255" mass="29559">MTCPCPASKRARCGNSEISTKFKGVAPQDGKWGAKIYANYQLIWLGTFNSEKEAAMAYDSAALKLHHKGNTRNFPCTNVTAEEKFQDGYTMQTLLDMIRVGCYQKKFAEYLKTCSRGRELSVMQSGRKYKQIFSKKLTPSDLNKQYALSIPKLYAIKYFPHISGSAEDVEHGEVKDTYLTFNDMMTRSWKFRYCYWKSSRSFLFKKGWSSFVKENQLKTRDTIIFYMSDSDTEGGAEEVKFLIDYSRHEESDRLR</sequence>
<evidence type="ECO:0000259" key="7">
    <source>
        <dbReference type="PROSITE" id="PS50863"/>
    </source>
</evidence>
<dbReference type="PANTHER" id="PTHR31140">
    <property type="entry name" value="B3 DOMAIN-CONTAINING TRANSCRIPTION FACTOR ABI3"/>
    <property type="match status" value="1"/>
</dbReference>
<evidence type="ECO:0000256" key="5">
    <source>
        <dbReference type="ARBA" id="ARBA00023163"/>
    </source>
</evidence>
<feature type="domain" description="AP2/ERF" evidence="8">
    <location>
        <begin position="21"/>
        <end position="75"/>
    </location>
</feature>
<dbReference type="PANTHER" id="PTHR31140:SF58">
    <property type="entry name" value="DNA-BINDING PROTEIN RAV1"/>
    <property type="match status" value="1"/>
</dbReference>
<dbReference type="AlphaFoldDB" id="A0AAD7L7B5"/>
<dbReference type="Gene3D" id="2.40.330.10">
    <property type="entry name" value="DNA-binding pseudobarrel domain"/>
    <property type="match status" value="1"/>
</dbReference>
<protein>
    <submittedName>
        <fullName evidence="9">AP2/ERF and B3 domain-containing transcription factor</fullName>
    </submittedName>
</protein>
<evidence type="ECO:0000313" key="9">
    <source>
        <dbReference type="EMBL" id="KAJ7952553.1"/>
    </source>
</evidence>
<evidence type="ECO:0000259" key="8">
    <source>
        <dbReference type="PROSITE" id="PS51032"/>
    </source>
</evidence>
<dbReference type="InterPro" id="IPR015300">
    <property type="entry name" value="DNA-bd_pseudobarrel_sf"/>
</dbReference>
<name>A0AAD7L7B5_QUISA</name>
<keyword evidence="6" id="KW-0539">Nucleus</keyword>
<dbReference type="EMBL" id="JARAOO010000010">
    <property type="protein sequence ID" value="KAJ7952553.1"/>
    <property type="molecule type" value="Genomic_DNA"/>
</dbReference>
<gene>
    <name evidence="9" type="ORF">O6P43_024382</name>
</gene>
<dbReference type="SUPFAM" id="SSF101936">
    <property type="entry name" value="DNA-binding pseudobarrel domain"/>
    <property type="match status" value="1"/>
</dbReference>
<evidence type="ECO:0000256" key="4">
    <source>
        <dbReference type="ARBA" id="ARBA00023125"/>
    </source>
</evidence>
<keyword evidence="4" id="KW-0238">DNA-binding</keyword>
<accession>A0AAD7L7B5</accession>
<dbReference type="GO" id="GO:0005634">
    <property type="term" value="C:nucleus"/>
    <property type="evidence" value="ECO:0007669"/>
    <property type="project" value="UniProtKB-SubCell"/>
</dbReference>
<evidence type="ECO:0000256" key="1">
    <source>
        <dbReference type="ARBA" id="ARBA00004123"/>
    </source>
</evidence>
<evidence type="ECO:0000256" key="3">
    <source>
        <dbReference type="ARBA" id="ARBA00023015"/>
    </source>
</evidence>
<dbReference type="InterPro" id="IPR016177">
    <property type="entry name" value="DNA-bd_dom_sf"/>
</dbReference>
<dbReference type="InterPro" id="IPR003340">
    <property type="entry name" value="B3_DNA-bd"/>
</dbReference>
<dbReference type="CDD" id="cd00018">
    <property type="entry name" value="AP2"/>
    <property type="match status" value="1"/>
</dbReference>
<keyword evidence="10" id="KW-1185">Reference proteome</keyword>
<dbReference type="Proteomes" id="UP001163823">
    <property type="component" value="Chromosome 10"/>
</dbReference>
<keyword evidence="3" id="KW-0805">Transcription regulation</keyword>
<dbReference type="PROSITE" id="PS51032">
    <property type="entry name" value="AP2_ERF"/>
    <property type="match status" value="1"/>
</dbReference>
<dbReference type="Gene3D" id="3.30.730.10">
    <property type="entry name" value="AP2/ERF domain"/>
    <property type="match status" value="1"/>
</dbReference>
<evidence type="ECO:0000313" key="10">
    <source>
        <dbReference type="Proteomes" id="UP001163823"/>
    </source>
</evidence>
<dbReference type="GO" id="GO:0003677">
    <property type="term" value="F:DNA binding"/>
    <property type="evidence" value="ECO:0007669"/>
    <property type="project" value="UniProtKB-KW"/>
</dbReference>
<dbReference type="PROSITE" id="PS50863">
    <property type="entry name" value="B3"/>
    <property type="match status" value="1"/>
</dbReference>
<comment type="similarity">
    <text evidence="2">Belongs to the AP2/ERF transcription factor family. RAV subfamily.</text>
</comment>
<dbReference type="SMART" id="SM01019">
    <property type="entry name" value="B3"/>
    <property type="match status" value="1"/>
</dbReference>
<comment type="subcellular location">
    <subcellularLocation>
        <location evidence="1">Nucleus</location>
    </subcellularLocation>
</comment>
<dbReference type="InterPro" id="IPR036955">
    <property type="entry name" value="AP2/ERF_dom_sf"/>
</dbReference>
<feature type="domain" description="TF-B3" evidence="7">
    <location>
        <begin position="133"/>
        <end position="249"/>
    </location>
</feature>
<comment type="caution">
    <text evidence="9">The sequence shown here is derived from an EMBL/GenBank/DDBJ whole genome shotgun (WGS) entry which is preliminary data.</text>
</comment>
<evidence type="ECO:0000256" key="6">
    <source>
        <dbReference type="ARBA" id="ARBA00023242"/>
    </source>
</evidence>
<dbReference type="InterPro" id="IPR001471">
    <property type="entry name" value="AP2/ERF_dom"/>
</dbReference>
<dbReference type="SUPFAM" id="SSF54171">
    <property type="entry name" value="DNA-binding domain"/>
    <property type="match status" value="1"/>
</dbReference>
<proteinExistence type="inferred from homology"/>
<organism evidence="9 10">
    <name type="scientific">Quillaja saponaria</name>
    <name type="common">Soap bark tree</name>
    <dbReference type="NCBI Taxonomy" id="32244"/>
    <lineage>
        <taxon>Eukaryota</taxon>
        <taxon>Viridiplantae</taxon>
        <taxon>Streptophyta</taxon>
        <taxon>Embryophyta</taxon>
        <taxon>Tracheophyta</taxon>
        <taxon>Spermatophyta</taxon>
        <taxon>Magnoliopsida</taxon>
        <taxon>eudicotyledons</taxon>
        <taxon>Gunneridae</taxon>
        <taxon>Pentapetalae</taxon>
        <taxon>rosids</taxon>
        <taxon>fabids</taxon>
        <taxon>Fabales</taxon>
        <taxon>Quillajaceae</taxon>
        <taxon>Quillaja</taxon>
    </lineage>
</organism>